<protein>
    <submittedName>
        <fullName evidence="2">DUF4339 domain-containing protein</fullName>
    </submittedName>
</protein>
<dbReference type="InterPro" id="IPR025640">
    <property type="entry name" value="GYF_2"/>
</dbReference>
<reference evidence="3" key="2">
    <citation type="submission" date="2023-07" db="EMBL/GenBank/DDBJ databases">
        <title>Identification and characterization of horizontal gene transfer across gut microbiota members of farm animals based on homology search.</title>
        <authorList>
            <person name="Schwarzerova J."/>
            <person name="Nykrynova M."/>
            <person name="Jureckova K."/>
            <person name="Cejkova D."/>
            <person name="Rychlik I."/>
        </authorList>
    </citation>
    <scope>NUCLEOTIDE SEQUENCE [LARGE SCALE GENOMIC DNA]</scope>
    <source>
        <strain evidence="3">ET4</strain>
    </source>
</reference>
<feature type="domain" description="GYF" evidence="1">
    <location>
        <begin position="133"/>
        <end position="179"/>
    </location>
</feature>
<keyword evidence="3" id="KW-1185">Reference proteome</keyword>
<evidence type="ECO:0000313" key="2">
    <source>
        <dbReference type="EMBL" id="MDM8146327.1"/>
    </source>
</evidence>
<name>A0ABT7U728_9BACE</name>
<evidence type="ECO:0000313" key="3">
    <source>
        <dbReference type="Proteomes" id="UP001228403"/>
    </source>
</evidence>
<reference evidence="2 3" key="1">
    <citation type="submission" date="2023-06" db="EMBL/GenBank/DDBJ databases">
        <authorList>
            <person name="Zeman M."/>
            <person name="Kubasova T."/>
            <person name="Jahodarova E."/>
            <person name="Nykrynova M."/>
            <person name="Rychlik I."/>
        </authorList>
    </citation>
    <scope>NUCLEOTIDE SEQUENCE [LARGE SCALE GENOMIC DNA]</scope>
    <source>
        <strain evidence="2 3">ET4</strain>
    </source>
</reference>
<dbReference type="Proteomes" id="UP001228403">
    <property type="component" value="Unassembled WGS sequence"/>
</dbReference>
<gene>
    <name evidence="2" type="ORF">QUW02_10440</name>
</gene>
<feature type="domain" description="GYF" evidence="1">
    <location>
        <begin position="56"/>
        <end position="104"/>
    </location>
</feature>
<accession>A0ABT7U728</accession>
<proteinExistence type="predicted"/>
<dbReference type="Pfam" id="PF14237">
    <property type="entry name" value="GYF_2"/>
    <property type="match status" value="2"/>
</dbReference>
<sequence length="186" mass="21276">DGRLTLDSLVWFEGLNSWERAGLLSGLEDLFLKQLTGDILSSLQKAAEQDFSIQVFIARNNRHYGPYSYDQCREGVKDGRLTLDSLVWFEGLNSWERAGLLSGLEDLFLKQLTGDILSSLQKAAEQDFSIQVFIARNNRHYGPYSYDQCREGVKDGWLTQDSLVWFEGLNSWEHAHMLTALQSMFV</sequence>
<evidence type="ECO:0000259" key="1">
    <source>
        <dbReference type="Pfam" id="PF14237"/>
    </source>
</evidence>
<dbReference type="EMBL" id="JAUDCF010000028">
    <property type="protein sequence ID" value="MDM8146327.1"/>
    <property type="molecule type" value="Genomic_DNA"/>
</dbReference>
<feature type="non-terminal residue" evidence="2">
    <location>
        <position position="1"/>
    </location>
</feature>
<organism evidence="2 3">
    <name type="scientific">Bacteroides eggerthii</name>
    <dbReference type="NCBI Taxonomy" id="28111"/>
    <lineage>
        <taxon>Bacteria</taxon>
        <taxon>Pseudomonadati</taxon>
        <taxon>Bacteroidota</taxon>
        <taxon>Bacteroidia</taxon>
        <taxon>Bacteroidales</taxon>
        <taxon>Bacteroidaceae</taxon>
        <taxon>Bacteroides</taxon>
    </lineage>
</organism>
<comment type="caution">
    <text evidence="2">The sequence shown here is derived from an EMBL/GenBank/DDBJ whole genome shotgun (WGS) entry which is preliminary data.</text>
</comment>